<name>A0A8K0IVJ3_COCNU</name>
<dbReference type="Proteomes" id="UP000797356">
    <property type="component" value="Chromosome 14"/>
</dbReference>
<accession>A0A8K0IVJ3</accession>
<dbReference type="GO" id="GO:0050660">
    <property type="term" value="F:flavin adenine dinucleotide binding"/>
    <property type="evidence" value="ECO:0007669"/>
    <property type="project" value="TreeGrafter"/>
</dbReference>
<evidence type="ECO:0000313" key="5">
    <source>
        <dbReference type="EMBL" id="KAG1368507.1"/>
    </source>
</evidence>
<comment type="catalytic activity">
    <reaction evidence="4">
        <text>indole-3-pyruvate + NADPH + O2 + H(+) = (indol-3-yl)acetate + CO2 + NADP(+) + H2O</text>
        <dbReference type="Rhea" id="RHEA:34331"/>
        <dbReference type="ChEBI" id="CHEBI:15377"/>
        <dbReference type="ChEBI" id="CHEBI:15378"/>
        <dbReference type="ChEBI" id="CHEBI:15379"/>
        <dbReference type="ChEBI" id="CHEBI:16526"/>
        <dbReference type="ChEBI" id="CHEBI:17640"/>
        <dbReference type="ChEBI" id="CHEBI:30854"/>
        <dbReference type="ChEBI" id="CHEBI:57783"/>
        <dbReference type="ChEBI" id="CHEBI:58349"/>
        <dbReference type="EC" id="1.14.13.168"/>
    </reaction>
</comment>
<dbReference type="PANTHER" id="PTHR43539">
    <property type="entry name" value="FLAVIN-BINDING MONOOXYGENASE-LIKE PROTEIN (AFU_ORTHOLOGUE AFUA_4G09220)"/>
    <property type="match status" value="1"/>
</dbReference>
<dbReference type="GO" id="GO:0103075">
    <property type="term" value="F:indole-3-pyruvate monooxygenase activity"/>
    <property type="evidence" value="ECO:0007669"/>
    <property type="project" value="UniProtKB-EC"/>
</dbReference>
<proteinExistence type="inferred from homology"/>
<dbReference type="Gene3D" id="3.50.50.60">
    <property type="entry name" value="FAD/NAD(P)-binding domain"/>
    <property type="match status" value="1"/>
</dbReference>
<reference evidence="5" key="2">
    <citation type="submission" date="2019-07" db="EMBL/GenBank/DDBJ databases">
        <authorList>
            <person name="Yang Y."/>
            <person name="Bocs S."/>
            <person name="Baudouin L."/>
        </authorList>
    </citation>
    <scope>NUCLEOTIDE SEQUENCE</scope>
    <source>
        <tissue evidence="5">Spear leaf of Hainan Tall coconut</tissue>
    </source>
</reference>
<organism evidence="5 6">
    <name type="scientific">Cocos nucifera</name>
    <name type="common">Coconut palm</name>
    <dbReference type="NCBI Taxonomy" id="13894"/>
    <lineage>
        <taxon>Eukaryota</taxon>
        <taxon>Viridiplantae</taxon>
        <taxon>Streptophyta</taxon>
        <taxon>Embryophyta</taxon>
        <taxon>Tracheophyta</taxon>
        <taxon>Spermatophyta</taxon>
        <taxon>Magnoliopsida</taxon>
        <taxon>Liliopsida</taxon>
        <taxon>Arecaceae</taxon>
        <taxon>Arecoideae</taxon>
        <taxon>Cocoseae</taxon>
        <taxon>Attaleinae</taxon>
        <taxon>Cocos</taxon>
    </lineage>
</organism>
<comment type="caution">
    <text evidence="5">The sequence shown here is derived from an EMBL/GenBank/DDBJ whole genome shotgun (WGS) entry which is preliminary data.</text>
</comment>
<keyword evidence="6" id="KW-1185">Reference proteome</keyword>
<protein>
    <recommendedName>
        <fullName evidence="3">indole-3-pyruvate monooxygenase</fullName>
        <ecNumber evidence="3">1.14.13.168</ecNumber>
    </recommendedName>
</protein>
<evidence type="ECO:0000256" key="3">
    <source>
        <dbReference type="ARBA" id="ARBA00039148"/>
    </source>
</evidence>
<gene>
    <name evidence="5" type="ORF">COCNU_14G009750</name>
</gene>
<comment type="similarity">
    <text evidence="1">Belongs to the FMO family.</text>
</comment>
<keyword evidence="5" id="KW-0503">Monooxygenase</keyword>
<evidence type="ECO:0000256" key="1">
    <source>
        <dbReference type="ARBA" id="ARBA00009183"/>
    </source>
</evidence>
<dbReference type="PANTHER" id="PTHR43539:SF11">
    <property type="entry name" value="INDOLE-3-PYRUVATE MONOOXYGENASE YUCCA8-RELATED"/>
    <property type="match status" value="1"/>
</dbReference>
<evidence type="ECO:0000313" key="6">
    <source>
        <dbReference type="Proteomes" id="UP000797356"/>
    </source>
</evidence>
<dbReference type="SUPFAM" id="SSF51905">
    <property type="entry name" value="FAD/NAD(P)-binding domain"/>
    <property type="match status" value="1"/>
</dbReference>
<evidence type="ECO:0000256" key="4">
    <source>
        <dbReference type="ARBA" id="ARBA00047707"/>
    </source>
</evidence>
<dbReference type="AlphaFoldDB" id="A0A8K0IVJ3"/>
<dbReference type="EMBL" id="CM017885">
    <property type="protein sequence ID" value="KAG1368507.1"/>
    <property type="molecule type" value="Genomic_DNA"/>
</dbReference>
<dbReference type="OrthoDB" id="66881at2759"/>
<dbReference type="EC" id="1.14.13.168" evidence="3"/>
<evidence type="ECO:0000256" key="2">
    <source>
        <dbReference type="ARBA" id="ARBA00023002"/>
    </source>
</evidence>
<dbReference type="InterPro" id="IPR050982">
    <property type="entry name" value="Auxin_biosynth/cation_transpt"/>
</dbReference>
<keyword evidence="2" id="KW-0560">Oxidoreductase</keyword>
<dbReference type="InterPro" id="IPR036188">
    <property type="entry name" value="FAD/NAD-bd_sf"/>
</dbReference>
<reference evidence="5" key="1">
    <citation type="journal article" date="2017" name="Gigascience">
        <title>The genome draft of coconut (Cocos nucifera).</title>
        <authorList>
            <person name="Xiao Y."/>
            <person name="Xu P."/>
            <person name="Fan H."/>
            <person name="Baudouin L."/>
            <person name="Xia W."/>
            <person name="Bocs S."/>
            <person name="Xu J."/>
            <person name="Li Q."/>
            <person name="Guo A."/>
            <person name="Zhou L."/>
            <person name="Li J."/>
            <person name="Wu Y."/>
            <person name="Ma Z."/>
            <person name="Armero A."/>
            <person name="Issali A.E."/>
            <person name="Liu N."/>
            <person name="Peng M."/>
            <person name="Yang Y."/>
        </authorList>
    </citation>
    <scope>NUCLEOTIDE SEQUENCE</scope>
    <source>
        <tissue evidence="5">Spear leaf of Hainan Tall coconut</tissue>
    </source>
</reference>
<sequence length="119" mass="13330">MAVFLLKWLLLWPVDRIFVVLTRLVLGNITKYGLKRPSIGSLELKNTQGWTPILEIGAISKIKFGDIKVVLGIKRFMLGKVELTDGQILDVDSVILATGYRSNVSQWLQALSFFSSFSS</sequence>